<protein>
    <recommendedName>
        <fullName evidence="2">MADF domain-containing protein</fullName>
    </recommendedName>
</protein>
<dbReference type="InterPro" id="IPR006578">
    <property type="entry name" value="MADF-dom"/>
</dbReference>
<sequence length="258" mass="29044">MNDEKLIELVRGYSVLYDMYNSKYMDSDFKNAIWRKVGAEMQLEEQLSFLTKFFEERETTTNIESEVNIEDVTGETEREEVSEIDDQHKEAEDSTASAVNDAMTKQSESQNLLTLTTTDTIPRKTRKLSKPTAPPKTAAATVMEYIVERNKTTNCPAPTRHPVDDFSIGIAPVLKQSSPQDWHHAKGEIFATVQRFELNMLNRQQCAASTGSNVMCSNGQLSPAGSYQPSWDQSTSSADQTVETAAPNSMTEFYRTFH</sequence>
<evidence type="ECO:0000256" key="1">
    <source>
        <dbReference type="SAM" id="MobiDB-lite"/>
    </source>
</evidence>
<keyword evidence="4" id="KW-1185">Reference proteome</keyword>
<evidence type="ECO:0000313" key="4">
    <source>
        <dbReference type="Proteomes" id="UP001153737"/>
    </source>
</evidence>
<feature type="region of interest" description="Disordered" evidence="1">
    <location>
        <begin position="72"/>
        <end position="94"/>
    </location>
</feature>
<evidence type="ECO:0000313" key="3">
    <source>
        <dbReference type="EMBL" id="CAG9814602.1"/>
    </source>
</evidence>
<feature type="domain" description="MADF" evidence="2">
    <location>
        <begin position="6"/>
        <end position="44"/>
    </location>
</feature>
<dbReference type="Proteomes" id="UP001153737">
    <property type="component" value="Chromosome 11"/>
</dbReference>
<accession>A0A9N9X0Z6</accession>
<dbReference type="EMBL" id="OU896717">
    <property type="protein sequence ID" value="CAG9814602.1"/>
    <property type="molecule type" value="Genomic_DNA"/>
</dbReference>
<organism evidence="3 4">
    <name type="scientific">Phaedon cochleariae</name>
    <name type="common">Mustard beetle</name>
    <dbReference type="NCBI Taxonomy" id="80249"/>
    <lineage>
        <taxon>Eukaryota</taxon>
        <taxon>Metazoa</taxon>
        <taxon>Ecdysozoa</taxon>
        <taxon>Arthropoda</taxon>
        <taxon>Hexapoda</taxon>
        <taxon>Insecta</taxon>
        <taxon>Pterygota</taxon>
        <taxon>Neoptera</taxon>
        <taxon>Endopterygota</taxon>
        <taxon>Coleoptera</taxon>
        <taxon>Polyphaga</taxon>
        <taxon>Cucujiformia</taxon>
        <taxon>Chrysomeloidea</taxon>
        <taxon>Chrysomelidae</taxon>
        <taxon>Chrysomelinae</taxon>
        <taxon>Chrysomelini</taxon>
        <taxon>Phaedon</taxon>
    </lineage>
</organism>
<feature type="compositionally biased region" description="Basic and acidic residues" evidence="1">
    <location>
        <begin position="75"/>
        <end position="92"/>
    </location>
</feature>
<dbReference type="OrthoDB" id="10262320at2759"/>
<evidence type="ECO:0000259" key="2">
    <source>
        <dbReference type="Pfam" id="PF10545"/>
    </source>
</evidence>
<proteinExistence type="predicted"/>
<name>A0A9N9X0Z6_PHACE</name>
<dbReference type="Pfam" id="PF10545">
    <property type="entry name" value="MADF_DNA_bdg"/>
    <property type="match status" value="1"/>
</dbReference>
<feature type="region of interest" description="Disordered" evidence="1">
    <location>
        <begin position="223"/>
        <end position="244"/>
    </location>
</feature>
<reference evidence="3" key="1">
    <citation type="submission" date="2022-01" db="EMBL/GenBank/DDBJ databases">
        <authorList>
            <person name="King R."/>
        </authorList>
    </citation>
    <scope>NUCLEOTIDE SEQUENCE</scope>
</reference>
<reference evidence="3" key="2">
    <citation type="submission" date="2022-10" db="EMBL/GenBank/DDBJ databases">
        <authorList>
            <consortium name="ENA_rothamsted_submissions"/>
            <consortium name="culmorum"/>
            <person name="King R."/>
        </authorList>
    </citation>
    <scope>NUCLEOTIDE SEQUENCE</scope>
</reference>
<gene>
    <name evidence="3" type="ORF">PHAECO_LOCUS2743</name>
</gene>
<dbReference type="AlphaFoldDB" id="A0A9N9X0Z6"/>